<keyword evidence="3" id="KW-0732">Signal</keyword>
<evidence type="ECO:0000256" key="1">
    <source>
        <dbReference type="ARBA" id="ARBA00009923"/>
    </source>
</evidence>
<dbReference type="CDD" id="cd05383">
    <property type="entry name" value="CAP_CRISP"/>
    <property type="match status" value="1"/>
</dbReference>
<reference evidence="5" key="1">
    <citation type="submission" date="2025-08" db="UniProtKB">
        <authorList>
            <consortium name="Ensembl"/>
        </authorList>
    </citation>
    <scope>IDENTIFICATION</scope>
</reference>
<dbReference type="InterPro" id="IPR001283">
    <property type="entry name" value="CRISP-related"/>
</dbReference>
<name>A0A667GG71_LYNCA</name>
<organism evidence="5 6">
    <name type="scientific">Lynx canadensis</name>
    <name type="common">Canada lynx</name>
    <name type="synonym">Felis canadensis</name>
    <dbReference type="NCBI Taxonomy" id="61383"/>
    <lineage>
        <taxon>Eukaryota</taxon>
        <taxon>Metazoa</taxon>
        <taxon>Chordata</taxon>
        <taxon>Craniata</taxon>
        <taxon>Vertebrata</taxon>
        <taxon>Euteleostomi</taxon>
        <taxon>Mammalia</taxon>
        <taxon>Eutheria</taxon>
        <taxon>Laurasiatheria</taxon>
        <taxon>Carnivora</taxon>
        <taxon>Feliformia</taxon>
        <taxon>Felidae</taxon>
        <taxon>Felinae</taxon>
        <taxon>Lynx</taxon>
    </lineage>
</organism>
<dbReference type="Ensembl" id="ENSLCNT00005008035.1">
    <property type="protein sequence ID" value="ENSLCNP00005007163.1"/>
    <property type="gene ID" value="ENSLCNG00005004699.1"/>
</dbReference>
<protein>
    <recommendedName>
        <fullName evidence="4">SCP domain-containing protein</fullName>
    </recommendedName>
</protein>
<feature type="signal peptide" evidence="3">
    <location>
        <begin position="1"/>
        <end position="23"/>
    </location>
</feature>
<dbReference type="InterPro" id="IPR034117">
    <property type="entry name" value="SCP_CRISP"/>
</dbReference>
<dbReference type="GO" id="GO:0005576">
    <property type="term" value="C:extracellular region"/>
    <property type="evidence" value="ECO:0007669"/>
    <property type="project" value="InterPro"/>
</dbReference>
<feature type="chain" id="PRO_5025564122" description="SCP domain-containing protein" evidence="3">
    <location>
        <begin position="24"/>
        <end position="233"/>
    </location>
</feature>
<dbReference type="Pfam" id="PF00188">
    <property type="entry name" value="CAP"/>
    <property type="match status" value="1"/>
</dbReference>
<evidence type="ECO:0000313" key="6">
    <source>
        <dbReference type="Proteomes" id="UP000472241"/>
    </source>
</evidence>
<evidence type="ECO:0000313" key="5">
    <source>
        <dbReference type="Ensembl" id="ENSLCNP00005007163.1"/>
    </source>
</evidence>
<dbReference type="PANTHER" id="PTHR10334">
    <property type="entry name" value="CYSTEINE-RICH SECRETORY PROTEIN-RELATED"/>
    <property type="match status" value="1"/>
</dbReference>
<evidence type="ECO:0000259" key="4">
    <source>
        <dbReference type="SMART" id="SM00198"/>
    </source>
</evidence>
<dbReference type="InterPro" id="IPR014044">
    <property type="entry name" value="CAP_dom"/>
</dbReference>
<reference evidence="5" key="2">
    <citation type="submission" date="2025-09" db="UniProtKB">
        <authorList>
            <consortium name="Ensembl"/>
        </authorList>
    </citation>
    <scope>IDENTIFICATION</scope>
</reference>
<dbReference type="SMART" id="SM00198">
    <property type="entry name" value="SCP"/>
    <property type="match status" value="1"/>
</dbReference>
<evidence type="ECO:0000256" key="2">
    <source>
        <dbReference type="ARBA" id="ARBA00023157"/>
    </source>
</evidence>
<keyword evidence="6" id="KW-1185">Reference proteome</keyword>
<dbReference type="PRINTS" id="PR00837">
    <property type="entry name" value="V5TPXLIKE"/>
</dbReference>
<keyword evidence="2" id="KW-1015">Disulfide bond</keyword>
<accession>A0A667GG71</accession>
<evidence type="ECO:0000256" key="3">
    <source>
        <dbReference type="SAM" id="SignalP"/>
    </source>
</evidence>
<dbReference type="SUPFAM" id="SSF55797">
    <property type="entry name" value="PR-1-like"/>
    <property type="match status" value="1"/>
</dbReference>
<dbReference type="AlphaFoldDB" id="A0A667GG71"/>
<dbReference type="InterPro" id="IPR018244">
    <property type="entry name" value="Allrgn_V5/Tpx1_CS"/>
</dbReference>
<dbReference type="Proteomes" id="UP000472241">
    <property type="component" value="Unplaced"/>
</dbReference>
<dbReference type="Gene3D" id="3.40.33.10">
    <property type="entry name" value="CAP"/>
    <property type="match status" value="1"/>
</dbReference>
<proteinExistence type="inferred from homology"/>
<sequence>HAMNLFSFLKLQVTSFLFVIALAQVHWQFLTTTMKIVNKHNELRKSVSPPASNMLKMEWNRETAANAQKWANKCTLEHSNAEGPKKTSTKCGENLYMSSDPASWSNAIQNWYEERNNFVYGVGPKSSSSVLVWYSSFHVGCGIAYCPNQESLKYYYVCQYCPAGNNVSKKNTPYQQGTPCASCPGNCEDGLCSNNLHITCSENITTCKIMKDLPSMCFCDYAKLININYTYFW</sequence>
<dbReference type="FunFam" id="3.40.33.10:FF:000005">
    <property type="entry name" value="Cysteine-rich secretory protein 2"/>
    <property type="match status" value="1"/>
</dbReference>
<dbReference type="InterPro" id="IPR035940">
    <property type="entry name" value="CAP_sf"/>
</dbReference>
<dbReference type="PROSITE" id="PS01010">
    <property type="entry name" value="CRISP_2"/>
    <property type="match status" value="1"/>
</dbReference>
<feature type="domain" description="SCP" evidence="4">
    <location>
        <begin position="31"/>
        <end position="168"/>
    </location>
</feature>
<comment type="similarity">
    <text evidence="1">Belongs to the CRISP family.</text>
</comment>